<evidence type="ECO:0000313" key="1">
    <source>
        <dbReference type="EMBL" id="SDO37738.1"/>
    </source>
</evidence>
<reference evidence="2" key="1">
    <citation type="submission" date="2016-10" db="EMBL/GenBank/DDBJ databases">
        <authorList>
            <person name="Varghese N."/>
            <person name="Submissions S."/>
        </authorList>
    </citation>
    <scope>NUCLEOTIDE SEQUENCE [LARGE SCALE GENOMIC DNA]</scope>
    <source>
        <strain evidence="2">BL47</strain>
    </source>
</reference>
<dbReference type="RefSeq" id="WP_091721465.1">
    <property type="nucleotide sequence ID" value="NZ_FNHS01000021.1"/>
</dbReference>
<dbReference type="EMBL" id="FNHS01000021">
    <property type="protein sequence ID" value="SDO37738.1"/>
    <property type="molecule type" value="Genomic_DNA"/>
</dbReference>
<organism evidence="1 2">
    <name type="scientific">Methylobacterium phyllostachyos</name>
    <dbReference type="NCBI Taxonomy" id="582672"/>
    <lineage>
        <taxon>Bacteria</taxon>
        <taxon>Pseudomonadati</taxon>
        <taxon>Pseudomonadota</taxon>
        <taxon>Alphaproteobacteria</taxon>
        <taxon>Hyphomicrobiales</taxon>
        <taxon>Methylobacteriaceae</taxon>
        <taxon>Methylobacterium</taxon>
    </lineage>
</organism>
<proteinExistence type="predicted"/>
<sequence>MDVLDHDSEHRFEMAFPRAIVAQKARGREETINEHLVKLLAFDVAPETRAVWRKELARHFRFLAALRVKPGASLIPARDWWAWLYADPFEHNEAGYTAGLIALNADDFTRNGRSVGAIAGQIRDFHTGMVQRLGRGEAGDDLIPA</sequence>
<dbReference type="AlphaFoldDB" id="A0A1H0J1S9"/>
<accession>A0A1H0J1S9</accession>
<name>A0A1H0J1S9_9HYPH</name>
<gene>
    <name evidence="1" type="ORF">SAMN05216360_12116</name>
</gene>
<dbReference type="OrthoDB" id="7990597at2"/>
<keyword evidence="2" id="KW-1185">Reference proteome</keyword>
<evidence type="ECO:0000313" key="2">
    <source>
        <dbReference type="Proteomes" id="UP000198704"/>
    </source>
</evidence>
<protein>
    <submittedName>
        <fullName evidence="1">Uncharacterized protein</fullName>
    </submittedName>
</protein>
<dbReference type="STRING" id="582672.SAMN05216360_12116"/>
<dbReference type="Proteomes" id="UP000198704">
    <property type="component" value="Unassembled WGS sequence"/>
</dbReference>